<dbReference type="PATRIC" id="fig|1162668.3.peg.866"/>
<dbReference type="PROSITE" id="PS50836">
    <property type="entry name" value="DOMON"/>
    <property type="match status" value="1"/>
</dbReference>
<dbReference type="InterPro" id="IPR000182">
    <property type="entry name" value="GNAT_dom"/>
</dbReference>
<gene>
    <name evidence="3" type="ordered locus">LFE_0735</name>
</gene>
<dbReference type="Proteomes" id="UP000007382">
    <property type="component" value="Chromosome"/>
</dbReference>
<organism evidence="3 4">
    <name type="scientific">Leptospirillum ferrooxidans (strain C2-3)</name>
    <dbReference type="NCBI Taxonomy" id="1162668"/>
    <lineage>
        <taxon>Bacteria</taxon>
        <taxon>Pseudomonadati</taxon>
        <taxon>Nitrospirota</taxon>
        <taxon>Nitrospiria</taxon>
        <taxon>Nitrospirales</taxon>
        <taxon>Nitrospiraceae</taxon>
        <taxon>Leptospirillum</taxon>
    </lineage>
</organism>
<accession>I0IMF1</accession>
<reference evidence="3 4" key="1">
    <citation type="journal article" date="2012" name="J. Bacteriol.">
        <title>Complete Genome Sequence of Leptospirillum ferrooxidans Strain C2-3, Isolated from a Fresh Volcanic Ash Deposit on the Island of Miyake, Japan.</title>
        <authorList>
            <person name="Fujimura R."/>
            <person name="Sato Y."/>
            <person name="Nishizawa T."/>
            <person name="Oshima K."/>
            <person name="Kim S.-W."/>
            <person name="Hattori M."/>
            <person name="Kamijo T."/>
            <person name="Ohta H."/>
        </authorList>
    </citation>
    <scope>NUCLEOTIDE SEQUENCE [LARGE SCALE GENOMIC DNA]</scope>
    <source>
        <strain evidence="3 4">C2-3</strain>
    </source>
</reference>
<dbReference type="InterPro" id="IPR005018">
    <property type="entry name" value="DOMON_domain"/>
</dbReference>
<dbReference type="Gene3D" id="3.40.630.30">
    <property type="match status" value="1"/>
</dbReference>
<dbReference type="Pfam" id="PF00583">
    <property type="entry name" value="Acetyltransf_1"/>
    <property type="match status" value="1"/>
</dbReference>
<keyword evidence="4" id="KW-1185">Reference proteome</keyword>
<feature type="domain" description="N-acetyltransferase" evidence="2">
    <location>
        <begin position="8"/>
        <end position="153"/>
    </location>
</feature>
<dbReference type="CDD" id="cd04301">
    <property type="entry name" value="NAT_SF"/>
    <property type="match status" value="1"/>
</dbReference>
<dbReference type="AlphaFoldDB" id="I0IMF1"/>
<evidence type="ECO:0000259" key="1">
    <source>
        <dbReference type="PROSITE" id="PS50836"/>
    </source>
</evidence>
<keyword evidence="3" id="KW-0808">Transferase</keyword>
<dbReference type="SUPFAM" id="SSF55729">
    <property type="entry name" value="Acyl-CoA N-acyltransferases (Nat)"/>
    <property type="match status" value="1"/>
</dbReference>
<dbReference type="eggNOG" id="COG0454">
    <property type="taxonomic scope" value="Bacteria"/>
</dbReference>
<evidence type="ECO:0000313" key="3">
    <source>
        <dbReference type="EMBL" id="BAM06450.1"/>
    </source>
</evidence>
<dbReference type="OrthoDB" id="9815041at2"/>
<dbReference type="InterPro" id="IPR016181">
    <property type="entry name" value="Acyl_CoA_acyltransferase"/>
</dbReference>
<evidence type="ECO:0000259" key="2">
    <source>
        <dbReference type="PROSITE" id="PS51186"/>
    </source>
</evidence>
<proteinExistence type="predicted"/>
<sequence>MEYAIRSADISDVDTLASFWVRLMEEEAPPLSEAGPTGFSDCKKSLLNMLPVKDRVHGEILEYKGTPVGFVLGYTYERPYGSPRFAGQILHWYVLPEHRGHGEGRRLLRVLMDWMAERKVQILEVMAKDDPGRNIAWASMGFSVTLKMHGKKL</sequence>
<evidence type="ECO:0000313" key="4">
    <source>
        <dbReference type="Proteomes" id="UP000007382"/>
    </source>
</evidence>
<reference evidence="4" key="2">
    <citation type="submission" date="2012-03" db="EMBL/GenBank/DDBJ databases">
        <title>The complete genome sequence of the pioneer microbe on fresh volcanic deposit, Leptospirillum ferrooxidans strain C2-3.</title>
        <authorList>
            <person name="Fujimura R."/>
            <person name="Sato Y."/>
            <person name="Nishizawa T."/>
            <person name="Nanba K."/>
            <person name="Oshima K."/>
            <person name="Hattori M."/>
            <person name="Kamijo T."/>
            <person name="Ohta H."/>
        </authorList>
    </citation>
    <scope>NUCLEOTIDE SEQUENCE [LARGE SCALE GENOMIC DNA]</scope>
    <source>
        <strain evidence="4">C2-3</strain>
    </source>
</reference>
<name>I0IMF1_LEPFC</name>
<dbReference type="HOGENOM" id="CLU_1658629_0_0_0"/>
<protein>
    <submittedName>
        <fullName evidence="3">Putative N-acetyltransferase family protein</fullName>
    </submittedName>
</protein>
<dbReference type="EMBL" id="AP012342">
    <property type="protein sequence ID" value="BAM06450.1"/>
    <property type="molecule type" value="Genomic_DNA"/>
</dbReference>
<dbReference type="GO" id="GO:0016747">
    <property type="term" value="F:acyltransferase activity, transferring groups other than amino-acyl groups"/>
    <property type="evidence" value="ECO:0007669"/>
    <property type="project" value="InterPro"/>
</dbReference>
<dbReference type="KEGG" id="lfc:LFE_0735"/>
<dbReference type="PROSITE" id="PS51186">
    <property type="entry name" value="GNAT"/>
    <property type="match status" value="1"/>
</dbReference>
<feature type="domain" description="DOMON" evidence="1">
    <location>
        <begin position="108"/>
        <end position="153"/>
    </location>
</feature>
<dbReference type="RefSeq" id="WP_014448942.1">
    <property type="nucleotide sequence ID" value="NC_017094.1"/>
</dbReference>